<dbReference type="InterPro" id="IPR036880">
    <property type="entry name" value="Kunitz_BPTI_sf"/>
</dbReference>
<evidence type="ECO:0000256" key="1">
    <source>
        <dbReference type="SAM" id="SignalP"/>
    </source>
</evidence>
<sequence length="165" mass="18844">MKLLAIVFLWCFNGSSPGVGTGVAATEPVKWPQTRGVCELKERLVGKNCGRPFHERRYFYNQTINKCVLFIPLTCGETDEGNNFSTRKDCMKLCMRGSPCLKTNIKNRNGTVTKYTYYPKLDMCISWKYKAGAKLWPERNIFETPEKCREECAPELPIGPQYPGK</sequence>
<evidence type="ECO:0000259" key="2">
    <source>
        <dbReference type="PROSITE" id="PS50279"/>
    </source>
</evidence>
<dbReference type="SUPFAM" id="SSF57362">
    <property type="entry name" value="BPTI-like"/>
    <property type="match status" value="2"/>
</dbReference>
<evidence type="ECO:0000313" key="3">
    <source>
        <dbReference type="EMBL" id="JAC26653.1"/>
    </source>
</evidence>
<feature type="domain" description="BPTI/Kunitz inhibitor" evidence="2">
    <location>
        <begin position="38"/>
        <end position="94"/>
    </location>
</feature>
<dbReference type="InterPro" id="IPR002223">
    <property type="entry name" value="Kunitz_BPTI"/>
</dbReference>
<dbReference type="Gene3D" id="4.10.410.10">
    <property type="entry name" value="Pancreatic trypsin inhibitor Kunitz domain"/>
    <property type="match status" value="1"/>
</dbReference>
<organism evidence="3">
    <name type="scientific">Amblyomma parvum</name>
    <name type="common">South American tick</name>
    <dbReference type="NCBI Taxonomy" id="251391"/>
    <lineage>
        <taxon>Eukaryota</taxon>
        <taxon>Metazoa</taxon>
        <taxon>Ecdysozoa</taxon>
        <taxon>Arthropoda</taxon>
        <taxon>Chelicerata</taxon>
        <taxon>Arachnida</taxon>
        <taxon>Acari</taxon>
        <taxon>Parasitiformes</taxon>
        <taxon>Ixodida</taxon>
        <taxon>Ixodoidea</taxon>
        <taxon>Ixodidae</taxon>
        <taxon>Amblyomminae</taxon>
        <taxon>Amblyomma</taxon>
    </lineage>
</organism>
<keyword evidence="1" id="KW-0732">Signal</keyword>
<proteinExistence type="evidence at transcript level"/>
<feature type="signal peptide" evidence="1">
    <location>
        <begin position="1"/>
        <end position="20"/>
    </location>
</feature>
<reference evidence="3" key="1">
    <citation type="submission" date="2014-03" db="EMBL/GenBank/DDBJ databases">
        <title>The sialotranscriptome of Amblyomma triste, Amblyomma parvum and Amblyomma cajennense ticks, uncovered by 454-based RNA-seq.</title>
        <authorList>
            <person name="Garcia G.R."/>
            <person name="Gardinassi L.G."/>
            <person name="Ribeiro J.M."/>
            <person name="Anatrielo E."/>
            <person name="Ferreira B.R."/>
            <person name="Moreira H.N."/>
            <person name="Mafra C."/>
            <person name="Olegario M.M."/>
            <person name="Szabo P.J."/>
            <person name="Miranda-Santos I.K."/>
            <person name="Maruyama S.R."/>
        </authorList>
    </citation>
    <scope>NUCLEOTIDE SEQUENCE</scope>
    <source>
        <strain evidence="3">Araguapaz</strain>
        <tissue evidence="3">Salivary glands</tissue>
    </source>
</reference>
<dbReference type="GO" id="GO:0004867">
    <property type="term" value="F:serine-type endopeptidase inhibitor activity"/>
    <property type="evidence" value="ECO:0007669"/>
    <property type="project" value="InterPro"/>
</dbReference>
<dbReference type="PROSITE" id="PS50279">
    <property type="entry name" value="BPTI_KUNITZ_2"/>
    <property type="match status" value="1"/>
</dbReference>
<name>A0A023G0X2_AMBPA</name>
<protein>
    <submittedName>
        <fullName evidence="3">Putative kunitz-type serine protease inhibitor</fullName>
    </submittedName>
</protein>
<dbReference type="AlphaFoldDB" id="A0A023G0X2"/>
<dbReference type="Pfam" id="PF00014">
    <property type="entry name" value="Kunitz_BPTI"/>
    <property type="match status" value="1"/>
</dbReference>
<feature type="chain" id="PRO_5001520387" evidence="1">
    <location>
        <begin position="21"/>
        <end position="165"/>
    </location>
</feature>
<accession>A0A023G0X2</accession>
<dbReference type="EMBL" id="GBBL01000667">
    <property type="protein sequence ID" value="JAC26653.1"/>
    <property type="molecule type" value="mRNA"/>
</dbReference>
<dbReference type="SMART" id="SM00131">
    <property type="entry name" value="KU"/>
    <property type="match status" value="1"/>
</dbReference>